<dbReference type="AlphaFoldDB" id="A0A6G1PCA3"/>
<proteinExistence type="predicted"/>
<keyword evidence="2" id="KW-1185">Reference proteome</keyword>
<gene>
    <name evidence="1" type="ORF">EXN66_Car003549</name>
</gene>
<reference evidence="2" key="2">
    <citation type="submission" date="2019-02" db="EMBL/GenBank/DDBJ databases">
        <title>Opniocepnalus argus Var Kimnra genome.</title>
        <authorList>
            <person name="Zhou C."/>
            <person name="Xiao S."/>
        </authorList>
    </citation>
    <scope>NUCLEOTIDE SEQUENCE [LARGE SCALE GENOMIC DNA]</scope>
</reference>
<name>A0A6G1PCA3_CHAAH</name>
<evidence type="ECO:0000313" key="2">
    <source>
        <dbReference type="Proteomes" id="UP000503349"/>
    </source>
</evidence>
<organism evidence="1 2">
    <name type="scientific">Channa argus</name>
    <name type="common">Northern snakehead</name>
    <name type="synonym">Ophicephalus argus</name>
    <dbReference type="NCBI Taxonomy" id="215402"/>
    <lineage>
        <taxon>Eukaryota</taxon>
        <taxon>Metazoa</taxon>
        <taxon>Chordata</taxon>
        <taxon>Craniata</taxon>
        <taxon>Vertebrata</taxon>
        <taxon>Euteleostomi</taxon>
        <taxon>Actinopterygii</taxon>
        <taxon>Neopterygii</taxon>
        <taxon>Teleostei</taxon>
        <taxon>Neoteleostei</taxon>
        <taxon>Acanthomorphata</taxon>
        <taxon>Anabantaria</taxon>
        <taxon>Anabantiformes</taxon>
        <taxon>Channoidei</taxon>
        <taxon>Channidae</taxon>
        <taxon>Channa</taxon>
    </lineage>
</organism>
<sequence length="52" mass="5629">MPAAKWADSLSLTRNTPGSCLRRCCSASSLDTGPANHLKENKQVCKLYPPPN</sequence>
<reference evidence="1 2" key="1">
    <citation type="submission" date="2019-02" db="EMBL/GenBank/DDBJ databases">
        <title>Opniocepnalus argus genome.</title>
        <authorList>
            <person name="Zhou C."/>
            <person name="Xiao S."/>
        </authorList>
    </citation>
    <scope>NUCLEOTIDE SEQUENCE [LARGE SCALE GENOMIC DNA]</scope>
    <source>
        <strain evidence="1">OARG1902GOOAL</strain>
        <tissue evidence="1">Muscle</tissue>
    </source>
</reference>
<protein>
    <submittedName>
        <fullName evidence="1">Uncharacterized protein</fullName>
    </submittedName>
</protein>
<evidence type="ECO:0000313" key="1">
    <source>
        <dbReference type="EMBL" id="KAF3687877.1"/>
    </source>
</evidence>
<accession>A0A6G1PCA3</accession>
<dbReference type="Proteomes" id="UP000503349">
    <property type="component" value="Chromosome 3"/>
</dbReference>
<dbReference type="EMBL" id="CM015714">
    <property type="protein sequence ID" value="KAF3687877.1"/>
    <property type="molecule type" value="Genomic_DNA"/>
</dbReference>